<evidence type="ECO:0000256" key="8">
    <source>
        <dbReference type="ARBA" id="ARBA00022989"/>
    </source>
</evidence>
<evidence type="ECO:0000256" key="10">
    <source>
        <dbReference type="ARBA" id="ARBA00023136"/>
    </source>
</evidence>
<comment type="caution">
    <text evidence="16">The sequence shown here is derived from an EMBL/GenBank/DDBJ whole genome shotgun (WGS) entry which is preliminary data.</text>
</comment>
<gene>
    <name evidence="16" type="ORF">LHJ74_25305</name>
</gene>
<evidence type="ECO:0000256" key="11">
    <source>
        <dbReference type="ARBA" id="ARBA00023251"/>
    </source>
</evidence>
<dbReference type="Proteomes" id="UP001156389">
    <property type="component" value="Unassembled WGS sequence"/>
</dbReference>
<evidence type="ECO:0000256" key="9">
    <source>
        <dbReference type="ARBA" id="ARBA00023065"/>
    </source>
</evidence>
<feature type="transmembrane region" description="Helical" evidence="14">
    <location>
        <begin position="409"/>
        <end position="431"/>
    </location>
</feature>
<feature type="transmembrane region" description="Helical" evidence="14">
    <location>
        <begin position="35"/>
        <end position="57"/>
    </location>
</feature>
<protein>
    <recommendedName>
        <fullName evidence="12">Tetracycline resistance protein</fullName>
    </recommendedName>
</protein>
<dbReference type="InterPro" id="IPR036259">
    <property type="entry name" value="MFS_trans_sf"/>
</dbReference>
<feature type="transmembrane region" description="Helical" evidence="14">
    <location>
        <begin position="179"/>
        <end position="197"/>
    </location>
</feature>
<keyword evidence="4" id="KW-0050">Antiport</keyword>
<comment type="function">
    <text evidence="1">Resistance to tetracycline by an active tetracycline efflux. This is an energy-dependent process that decreases the accumulation of the antibiotic in whole cells. This protein functions as a metal-tetracycline/H(+) antiporter.</text>
</comment>
<evidence type="ECO:0000256" key="3">
    <source>
        <dbReference type="ARBA" id="ARBA00007520"/>
    </source>
</evidence>
<feature type="transmembrane region" description="Helical" evidence="14">
    <location>
        <begin position="103"/>
        <end position="123"/>
    </location>
</feature>
<dbReference type="PROSITE" id="PS50850">
    <property type="entry name" value="MFS"/>
    <property type="match status" value="1"/>
</dbReference>
<keyword evidence="6 14" id="KW-0812">Transmembrane</keyword>
<feature type="transmembrane region" description="Helical" evidence="14">
    <location>
        <begin position="69"/>
        <end position="91"/>
    </location>
</feature>
<keyword evidence="9" id="KW-0406">Ion transport</keyword>
<reference evidence="16 17" key="1">
    <citation type="submission" date="2021-10" db="EMBL/GenBank/DDBJ databases">
        <title>Streptomyces gossypii sp. nov., isolated from soil collected from cotton field.</title>
        <authorList>
            <person name="Ge X."/>
            <person name="Chen X."/>
            <person name="Liu W."/>
        </authorList>
    </citation>
    <scope>NUCLEOTIDE SEQUENCE [LARGE SCALE GENOMIC DNA]</scope>
    <source>
        <strain evidence="16 17">N2-109</strain>
    </source>
</reference>
<feature type="transmembrane region" description="Helical" evidence="14">
    <location>
        <begin position="315"/>
        <end position="337"/>
    </location>
</feature>
<keyword evidence="17" id="KW-1185">Reference proteome</keyword>
<keyword evidence="8 14" id="KW-1133">Transmembrane helix</keyword>
<evidence type="ECO:0000256" key="5">
    <source>
        <dbReference type="ARBA" id="ARBA00022475"/>
    </source>
</evidence>
<feature type="transmembrane region" description="Helical" evidence="14">
    <location>
        <begin position="373"/>
        <end position="397"/>
    </location>
</feature>
<feature type="transmembrane region" description="Helical" evidence="14">
    <location>
        <begin position="154"/>
        <end position="173"/>
    </location>
</feature>
<evidence type="ECO:0000256" key="4">
    <source>
        <dbReference type="ARBA" id="ARBA00022449"/>
    </source>
</evidence>
<evidence type="ECO:0000256" key="6">
    <source>
        <dbReference type="ARBA" id="ARBA00022692"/>
    </source>
</evidence>
<dbReference type="PANTHER" id="PTHR23501">
    <property type="entry name" value="MAJOR FACILITATOR SUPERFAMILY"/>
    <property type="match status" value="1"/>
</dbReference>
<comment type="similarity">
    <text evidence="3">Belongs to the major facilitator superfamily. TCR/Tet family.</text>
</comment>
<evidence type="ECO:0000256" key="14">
    <source>
        <dbReference type="SAM" id="Phobius"/>
    </source>
</evidence>
<dbReference type="InterPro" id="IPR011701">
    <property type="entry name" value="MFS"/>
</dbReference>
<keyword evidence="10 14" id="KW-0472">Membrane</keyword>
<feature type="domain" description="Major facilitator superfamily (MFS) profile" evidence="15">
    <location>
        <begin position="32"/>
        <end position="433"/>
    </location>
</feature>
<evidence type="ECO:0000313" key="16">
    <source>
        <dbReference type="EMBL" id="MCT2593183.1"/>
    </source>
</evidence>
<evidence type="ECO:0000259" key="15">
    <source>
        <dbReference type="PROSITE" id="PS50850"/>
    </source>
</evidence>
<accession>A0ABT2JZ60</accession>
<comment type="subcellular location">
    <subcellularLocation>
        <location evidence="2">Cell membrane</location>
        <topology evidence="2">Multi-pass membrane protein</topology>
    </subcellularLocation>
</comment>
<dbReference type="EMBL" id="JAJAGO010000012">
    <property type="protein sequence ID" value="MCT2593183.1"/>
    <property type="molecule type" value="Genomic_DNA"/>
</dbReference>
<proteinExistence type="inferred from homology"/>
<evidence type="ECO:0000313" key="17">
    <source>
        <dbReference type="Proteomes" id="UP001156389"/>
    </source>
</evidence>
<evidence type="ECO:0000256" key="2">
    <source>
        <dbReference type="ARBA" id="ARBA00004651"/>
    </source>
</evidence>
<dbReference type="PANTHER" id="PTHR23501:SF188">
    <property type="entry name" value="TETRACYCLINE RESISTANCE PROTEIN"/>
    <property type="match status" value="1"/>
</dbReference>
<sequence>MPETSETSAPPTPPAEPAPRGQEESAGPPPRRVHAAWLALLATPVAAGANSPVLILPDMAGSLGTSKATAAWFVTTFAWAMAVGTPLMAGLLRRHGVRPTLRLSAALVAAGTVLVAVAPWLPLALAGRAAQAAGGAGLVTLALSLGGTARRMGVITSGFGVLGATGPLLGSWLGDTVSWRLALAVSAVALLAVPAVLRSARDEPVAASASASGRAAASAGLPNGPFDARGAALLTVLASSVVLIPRYPAAAVPVALVLGLLLVAHSRARPDGFVPRTLVRTPAFLTSALLACALSTSYFTLLFAVPEMLDSGTGWSTATIGTGQLTALLAGSVLSWLLPAAASRMGRPAVLTVLIALGALAPITAVLTPWAPLLLLVATMAVFATAAGNATLASYAVGAAPEPQRPTAIGLFTLCYQLGGAFGPSIAVLTVTG</sequence>
<keyword evidence="5" id="KW-1003">Cell membrane</keyword>
<dbReference type="InterPro" id="IPR020846">
    <property type="entry name" value="MFS_dom"/>
</dbReference>
<dbReference type="RefSeq" id="WP_260220533.1">
    <property type="nucleotide sequence ID" value="NZ_JAJAGO010000012.1"/>
</dbReference>
<evidence type="ECO:0000256" key="7">
    <source>
        <dbReference type="ARBA" id="ARBA00022781"/>
    </source>
</evidence>
<organism evidence="16 17">
    <name type="scientific">Streptomyces gossypii</name>
    <dbReference type="NCBI Taxonomy" id="2883101"/>
    <lineage>
        <taxon>Bacteria</taxon>
        <taxon>Bacillati</taxon>
        <taxon>Actinomycetota</taxon>
        <taxon>Actinomycetes</taxon>
        <taxon>Kitasatosporales</taxon>
        <taxon>Streptomycetaceae</taxon>
        <taxon>Streptomyces</taxon>
    </lineage>
</organism>
<dbReference type="Pfam" id="PF07690">
    <property type="entry name" value="MFS_1"/>
    <property type="match status" value="1"/>
</dbReference>
<evidence type="ECO:0000256" key="12">
    <source>
        <dbReference type="ARBA" id="ARBA00040630"/>
    </source>
</evidence>
<keyword evidence="11" id="KW-0046">Antibiotic resistance</keyword>
<dbReference type="Gene3D" id="1.20.1250.20">
    <property type="entry name" value="MFS general substrate transporter like domains"/>
    <property type="match status" value="1"/>
</dbReference>
<feature type="transmembrane region" description="Helical" evidence="14">
    <location>
        <begin position="250"/>
        <end position="266"/>
    </location>
</feature>
<feature type="region of interest" description="Disordered" evidence="13">
    <location>
        <begin position="1"/>
        <end position="30"/>
    </location>
</feature>
<feature type="transmembrane region" description="Helical" evidence="14">
    <location>
        <begin position="278"/>
        <end position="303"/>
    </location>
</feature>
<evidence type="ECO:0000256" key="1">
    <source>
        <dbReference type="ARBA" id="ARBA00003279"/>
    </source>
</evidence>
<dbReference type="SUPFAM" id="SSF103473">
    <property type="entry name" value="MFS general substrate transporter"/>
    <property type="match status" value="1"/>
</dbReference>
<evidence type="ECO:0000256" key="13">
    <source>
        <dbReference type="SAM" id="MobiDB-lite"/>
    </source>
</evidence>
<keyword evidence="4" id="KW-0813">Transport</keyword>
<keyword evidence="7" id="KW-0375">Hydrogen ion transport</keyword>
<feature type="transmembrane region" description="Helical" evidence="14">
    <location>
        <begin position="349"/>
        <end position="367"/>
    </location>
</feature>
<name>A0ABT2JZ60_9ACTN</name>